<comment type="similarity">
    <text evidence="7">Belongs to the TonB-dependent receptor family.</text>
</comment>
<sequence length="1044" mass="115306">MRKQTFECCSLLLLLLVLAVPTFAQQRASIKGIVVDTAGRQLEGVTVTVQLNKNQRVKHTSTDKQGLFQVNDLQNGATYMLNFRLVGYRPYTEEVLTNQGSISSVYIKLQPQETMLDEVVLIGYGTSKRKDLTGSVSTISTEKLENLPATRIDQMLQGRAAGVYVKSTNGAPGSPTTIRVRGSRSISATNEPIYVIDGIVDPSGTNLNSINPADIESIDILKDASTTAIYGSRAANGVVLVTTKKGKVGRNDFRFSTNQGVSQLAKRPEMMNAREFAEFINEARVFGKQPALYPNVDSVINIVGEEGTDWIDAVTRNAPFSSYDLSASGGTGDDHGYTYYLSGNVLSQQGIIEHTDFKRYQGRLNFTKNLSSKVNLGVNLNISRENKKLSSMNLGSNTGWSSSYVFLAPTIPIYKADGTYETFNPIWYTGGHIDNPVAIVNKITNKQLANNIIGNFYLQYEPVPGLKLKSSLGINFINQRGDYYSPSDMPSKVYNNIMYGSANSDIYNTSSLINENTANYTKSFGEHHLDFLLGTSYQTRDIDRLYASGARLTNDITQYNNLGITEQENRGIASDLDENTIVSFLGRINYDYRNRYYFTFTGRKDGASNFAAGKKWGFFPSGAVKWRISNEPFFEHAKIRNTISDLSFRVSYGLSGNQGIANYQSLASLSANSNAYIFGGAQALGYTQGNVGNDGLTWETTSQLDAGLDFEFFNGRTNFTADYYRMVSKDLLLTVQIPSQTGYGSRIVNLGRSLNEGFDFSVNGDVIRNRNFTWNALINVSTNRQEVTDVGPLSRVSLDAGIGYGVLTSYLEKGVPIGANYGVEYAGTWKSQEEIDAELSKPSGERTLVSTANLYRLGGPRYVDHNHDGVLNAVDYHYLAPANPKLFGGFGSTFTYKRATLDFFFQFSQGHKMFNAMEFFAGMGSSLTNQYQYMVDRWSVDNPTSDIPAVESRDNIPGDRLLHDASILRLKSAQLSYNLKGLLLKQVVKDMKVFVSGTNLFLLTKYNGFDPEVNSGGSSSTIIATDNGNYPNSRTITFGLNMTF</sequence>
<dbReference type="Gene3D" id="2.60.40.1120">
    <property type="entry name" value="Carboxypeptidase-like, regulatory domain"/>
    <property type="match status" value="1"/>
</dbReference>
<feature type="chain" id="PRO_5011434354" evidence="8">
    <location>
        <begin position="25"/>
        <end position="1044"/>
    </location>
</feature>
<dbReference type="InterPro" id="IPR008969">
    <property type="entry name" value="CarboxyPept-like_regulatory"/>
</dbReference>
<dbReference type="STRING" id="407022.SAMN05661044_03722"/>
<organism evidence="10 11">
    <name type="scientific">Olivibacter domesticus</name>
    <name type="common">Pseudosphingobacterium domesticum</name>
    <dbReference type="NCBI Taxonomy" id="407022"/>
    <lineage>
        <taxon>Bacteria</taxon>
        <taxon>Pseudomonadati</taxon>
        <taxon>Bacteroidota</taxon>
        <taxon>Sphingobacteriia</taxon>
        <taxon>Sphingobacteriales</taxon>
        <taxon>Sphingobacteriaceae</taxon>
        <taxon>Olivibacter</taxon>
    </lineage>
</organism>
<dbReference type="InterPro" id="IPR039426">
    <property type="entry name" value="TonB-dep_rcpt-like"/>
</dbReference>
<keyword evidence="11" id="KW-1185">Reference proteome</keyword>
<comment type="subcellular location">
    <subcellularLocation>
        <location evidence="1 7">Cell outer membrane</location>
        <topology evidence="1 7">Multi-pass membrane protein</topology>
    </subcellularLocation>
</comment>
<evidence type="ECO:0000256" key="6">
    <source>
        <dbReference type="ARBA" id="ARBA00023237"/>
    </source>
</evidence>
<proteinExistence type="inferred from homology"/>
<dbReference type="PROSITE" id="PS52016">
    <property type="entry name" value="TONB_DEPENDENT_REC_3"/>
    <property type="match status" value="1"/>
</dbReference>
<evidence type="ECO:0000313" key="10">
    <source>
        <dbReference type="EMBL" id="SEL91580.1"/>
    </source>
</evidence>
<dbReference type="InterPro" id="IPR023997">
    <property type="entry name" value="TonB-dep_OMP_SusC/RagA_CS"/>
</dbReference>
<dbReference type="Proteomes" id="UP000199421">
    <property type="component" value="Unassembled WGS sequence"/>
</dbReference>
<dbReference type="RefSeq" id="WP_093327211.1">
    <property type="nucleotide sequence ID" value="NZ_FOAF01000005.1"/>
</dbReference>
<dbReference type="OrthoDB" id="9768177at2"/>
<feature type="signal peptide" evidence="8">
    <location>
        <begin position="1"/>
        <end position="24"/>
    </location>
</feature>
<dbReference type="InterPro" id="IPR036942">
    <property type="entry name" value="Beta-barrel_TonB_sf"/>
</dbReference>
<dbReference type="Pfam" id="PF07715">
    <property type="entry name" value="Plug"/>
    <property type="match status" value="1"/>
</dbReference>
<dbReference type="NCBIfam" id="TIGR04057">
    <property type="entry name" value="SusC_RagA_signa"/>
    <property type="match status" value="1"/>
</dbReference>
<dbReference type="NCBIfam" id="TIGR04056">
    <property type="entry name" value="OMP_RagA_SusC"/>
    <property type="match status" value="1"/>
</dbReference>
<evidence type="ECO:0000313" key="11">
    <source>
        <dbReference type="Proteomes" id="UP000199421"/>
    </source>
</evidence>
<dbReference type="InterPro" id="IPR012910">
    <property type="entry name" value="Plug_dom"/>
</dbReference>
<evidence type="ECO:0000256" key="5">
    <source>
        <dbReference type="ARBA" id="ARBA00023136"/>
    </source>
</evidence>
<evidence type="ECO:0000256" key="2">
    <source>
        <dbReference type="ARBA" id="ARBA00022448"/>
    </source>
</evidence>
<dbReference type="Pfam" id="PF13620">
    <property type="entry name" value="CarboxypepD_reg"/>
    <property type="match status" value="1"/>
</dbReference>
<keyword evidence="5 7" id="KW-0472">Membrane</keyword>
<dbReference type="FunFam" id="2.170.130.10:FF:000008">
    <property type="entry name" value="SusC/RagA family TonB-linked outer membrane protein"/>
    <property type="match status" value="1"/>
</dbReference>
<keyword evidence="3 7" id="KW-1134">Transmembrane beta strand</keyword>
<evidence type="ECO:0000256" key="7">
    <source>
        <dbReference type="PROSITE-ProRule" id="PRU01360"/>
    </source>
</evidence>
<evidence type="ECO:0000256" key="8">
    <source>
        <dbReference type="SAM" id="SignalP"/>
    </source>
</evidence>
<dbReference type="InterPro" id="IPR023996">
    <property type="entry name" value="TonB-dep_OMP_SusC/RagA"/>
</dbReference>
<dbReference type="GO" id="GO:0009279">
    <property type="term" value="C:cell outer membrane"/>
    <property type="evidence" value="ECO:0007669"/>
    <property type="project" value="UniProtKB-SubCell"/>
</dbReference>
<keyword evidence="4 7" id="KW-0812">Transmembrane</keyword>
<keyword evidence="8" id="KW-0732">Signal</keyword>
<dbReference type="Gene3D" id="2.40.170.20">
    <property type="entry name" value="TonB-dependent receptor, beta-barrel domain"/>
    <property type="match status" value="1"/>
</dbReference>
<feature type="domain" description="TonB-dependent receptor plug" evidence="9">
    <location>
        <begin position="129"/>
        <end position="238"/>
    </location>
</feature>
<gene>
    <name evidence="10" type="ORF">SAMN05661044_03722</name>
</gene>
<dbReference type="SUPFAM" id="SSF56935">
    <property type="entry name" value="Porins"/>
    <property type="match status" value="1"/>
</dbReference>
<evidence type="ECO:0000256" key="3">
    <source>
        <dbReference type="ARBA" id="ARBA00022452"/>
    </source>
</evidence>
<accession>A0A1H7U3D8</accession>
<dbReference type="EMBL" id="FOAF01000005">
    <property type="protein sequence ID" value="SEL91580.1"/>
    <property type="molecule type" value="Genomic_DNA"/>
</dbReference>
<dbReference type="AlphaFoldDB" id="A0A1H7U3D8"/>
<keyword evidence="6 7" id="KW-0998">Cell outer membrane</keyword>
<keyword evidence="2 7" id="KW-0813">Transport</keyword>
<evidence type="ECO:0000259" key="9">
    <source>
        <dbReference type="Pfam" id="PF07715"/>
    </source>
</evidence>
<protein>
    <submittedName>
        <fullName evidence="10">TonB-linked outer membrane protein, SusC/RagA family</fullName>
    </submittedName>
</protein>
<name>A0A1H7U3D8_OLID1</name>
<reference evidence="11" key="1">
    <citation type="submission" date="2016-10" db="EMBL/GenBank/DDBJ databases">
        <authorList>
            <person name="Varghese N."/>
            <person name="Submissions S."/>
        </authorList>
    </citation>
    <scope>NUCLEOTIDE SEQUENCE [LARGE SCALE GENOMIC DNA]</scope>
    <source>
        <strain evidence="11">DSM 18733</strain>
    </source>
</reference>
<dbReference type="Gene3D" id="2.170.130.10">
    <property type="entry name" value="TonB-dependent receptor, plug domain"/>
    <property type="match status" value="1"/>
</dbReference>
<evidence type="ECO:0000256" key="1">
    <source>
        <dbReference type="ARBA" id="ARBA00004571"/>
    </source>
</evidence>
<evidence type="ECO:0000256" key="4">
    <source>
        <dbReference type="ARBA" id="ARBA00022692"/>
    </source>
</evidence>
<dbReference type="InterPro" id="IPR037066">
    <property type="entry name" value="Plug_dom_sf"/>
</dbReference>
<dbReference type="SUPFAM" id="SSF49464">
    <property type="entry name" value="Carboxypeptidase regulatory domain-like"/>
    <property type="match status" value="1"/>
</dbReference>